<evidence type="ECO:0000313" key="3">
    <source>
        <dbReference type="EMBL" id="MDT2516554.1"/>
    </source>
</evidence>
<sequence>MLNQDFVYFDEEYTSVQQLLSLVAKDLYEKGYVKETYEQAIISREEKYPTGLKLAGLNIAICHTEPQNVTKNTLFLVKPAHPVLFRNAETLDKLPVDLVIGLVFTDGKLHLKNLSYLAQLFTNQQFIQEIKQVTSKEELTTIFSNFLEKGGKEKWND</sequence>
<keyword evidence="4" id="KW-0762">Sugar transport</keyword>
<dbReference type="RefSeq" id="WP_048721847.1">
    <property type="nucleotide sequence ID" value="NZ_CAAKNX010000033.1"/>
</dbReference>
<accession>A0A2N8PUM9</accession>
<dbReference type="InterPro" id="IPR016152">
    <property type="entry name" value="PTrfase/Anion_transptr"/>
</dbReference>
<proteinExistence type="predicted"/>
<evidence type="ECO:0000313" key="4">
    <source>
        <dbReference type="EMBL" id="RVU92574.1"/>
    </source>
</evidence>
<dbReference type="Pfam" id="PF00359">
    <property type="entry name" value="PTS_EIIA_2"/>
    <property type="match status" value="1"/>
</dbReference>
<dbReference type="Proteomes" id="UP000288388">
    <property type="component" value="Unassembled WGS sequence"/>
</dbReference>
<dbReference type="Proteomes" id="UP001260773">
    <property type="component" value="Unassembled WGS sequence"/>
</dbReference>
<evidence type="ECO:0000259" key="1">
    <source>
        <dbReference type="PROSITE" id="PS51094"/>
    </source>
</evidence>
<dbReference type="Proteomes" id="UP001264335">
    <property type="component" value="Unassembled WGS sequence"/>
</dbReference>
<dbReference type="EMBL" id="RYZS01000002">
    <property type="protein sequence ID" value="RVU92574.1"/>
    <property type="molecule type" value="Genomic_DNA"/>
</dbReference>
<dbReference type="SUPFAM" id="SSF55804">
    <property type="entry name" value="Phoshotransferase/anion transport protein"/>
    <property type="match status" value="1"/>
</dbReference>
<evidence type="ECO:0000313" key="5">
    <source>
        <dbReference type="Proteomes" id="UP000288388"/>
    </source>
</evidence>
<dbReference type="InterPro" id="IPR051541">
    <property type="entry name" value="PTS_SugarTrans_NitroReg"/>
</dbReference>
<dbReference type="InterPro" id="IPR002178">
    <property type="entry name" value="PTS_EIIA_type-2_dom"/>
</dbReference>
<name>A0A2N8PUM9_ENTAV</name>
<comment type="caution">
    <text evidence="4">The sequence shown here is derived from an EMBL/GenBank/DDBJ whole genome shotgun (WGS) entry which is preliminary data.</text>
</comment>
<evidence type="ECO:0000313" key="2">
    <source>
        <dbReference type="EMBL" id="MDT2404521.1"/>
    </source>
</evidence>
<dbReference type="Gene3D" id="3.40.930.10">
    <property type="entry name" value="Mannitol-specific EII, Chain A"/>
    <property type="match status" value="1"/>
</dbReference>
<gene>
    <name evidence="4" type="ORF">EK398_18860</name>
    <name evidence="2" type="ORF">P7D43_19320</name>
    <name evidence="3" type="ORF">P7D79_20240</name>
</gene>
<dbReference type="EMBL" id="JARPWH010000111">
    <property type="protein sequence ID" value="MDT2404521.1"/>
    <property type="molecule type" value="Genomic_DNA"/>
</dbReference>
<evidence type="ECO:0000313" key="6">
    <source>
        <dbReference type="Proteomes" id="UP001264335"/>
    </source>
</evidence>
<dbReference type="PANTHER" id="PTHR47738">
    <property type="entry name" value="PTS SYSTEM FRUCTOSE-LIKE EIIA COMPONENT-RELATED"/>
    <property type="match status" value="1"/>
</dbReference>
<protein>
    <submittedName>
        <fullName evidence="4">PTS sugar transporter subunit IIA</fullName>
    </submittedName>
</protein>
<dbReference type="PANTHER" id="PTHR47738:SF3">
    <property type="entry name" value="PHOSPHOTRANSFERASE SYSTEM MANNITOL_FRUCTOSE-SPECIFIC IIA DOMAIN CONTAINING PROTEIN"/>
    <property type="match status" value="1"/>
</dbReference>
<dbReference type="PROSITE" id="PS51094">
    <property type="entry name" value="PTS_EIIA_TYPE_2"/>
    <property type="match status" value="1"/>
</dbReference>
<organism evidence="4 5">
    <name type="scientific">Enterococcus avium</name>
    <name type="common">Streptococcus avium</name>
    <dbReference type="NCBI Taxonomy" id="33945"/>
    <lineage>
        <taxon>Bacteria</taxon>
        <taxon>Bacillati</taxon>
        <taxon>Bacillota</taxon>
        <taxon>Bacilli</taxon>
        <taxon>Lactobacillales</taxon>
        <taxon>Enterococcaceae</taxon>
        <taxon>Enterococcus</taxon>
    </lineage>
</organism>
<dbReference type="AlphaFoldDB" id="A0A2N8PUM9"/>
<keyword evidence="4" id="KW-0813">Transport</keyword>
<reference evidence="4 5" key="1">
    <citation type="submission" date="2018-12" db="EMBL/GenBank/DDBJ databases">
        <title>A novel vanA-carrying plasmid in a clinical isolate of Enterococcus avium.</title>
        <authorList>
            <person name="Bernasconi O.J."/>
            <person name="Luzzaro F."/>
            <person name="Endimiani A."/>
        </authorList>
    </citation>
    <scope>NUCLEOTIDE SEQUENCE [LARGE SCALE GENOMIC DNA]</scope>
    <source>
        <strain evidence="4 5">LC0559/18</strain>
    </source>
</reference>
<dbReference type="EMBL" id="JARPWY010000088">
    <property type="protein sequence ID" value="MDT2516554.1"/>
    <property type="molecule type" value="Genomic_DNA"/>
</dbReference>
<reference evidence="2 6" key="2">
    <citation type="submission" date="2023-03" db="EMBL/GenBank/DDBJ databases">
        <authorList>
            <person name="Shen W."/>
            <person name="Cai J."/>
        </authorList>
    </citation>
    <scope>NUCLEOTIDE SEQUENCE [LARGE SCALE GENOMIC DNA]</scope>
    <source>
        <strain evidence="2">P33-2</strain>
        <strain evidence="3 6">Y2</strain>
    </source>
</reference>
<feature type="domain" description="PTS EIIA type-2" evidence="1">
    <location>
        <begin position="1"/>
        <end position="146"/>
    </location>
</feature>
<dbReference type="CDD" id="cd00211">
    <property type="entry name" value="PTS_IIA_fru"/>
    <property type="match status" value="1"/>
</dbReference>